<feature type="transmembrane region" description="Helical" evidence="6">
    <location>
        <begin position="383"/>
        <end position="405"/>
    </location>
</feature>
<dbReference type="GO" id="GO:0022857">
    <property type="term" value="F:transmembrane transporter activity"/>
    <property type="evidence" value="ECO:0007669"/>
    <property type="project" value="InterPro"/>
</dbReference>
<gene>
    <name evidence="7" type="ORF">MMUR_29010</name>
</gene>
<keyword evidence="3 6" id="KW-0812">Transmembrane</keyword>
<evidence type="ECO:0000256" key="3">
    <source>
        <dbReference type="ARBA" id="ARBA00022692"/>
    </source>
</evidence>
<evidence type="ECO:0000256" key="6">
    <source>
        <dbReference type="SAM" id="Phobius"/>
    </source>
</evidence>
<evidence type="ECO:0000256" key="5">
    <source>
        <dbReference type="ARBA" id="ARBA00023136"/>
    </source>
</evidence>
<dbReference type="GO" id="GO:0016020">
    <property type="term" value="C:membrane"/>
    <property type="evidence" value="ECO:0007669"/>
    <property type="project" value="UniProtKB-SubCell"/>
</dbReference>
<feature type="transmembrane region" description="Helical" evidence="6">
    <location>
        <begin position="151"/>
        <end position="168"/>
    </location>
</feature>
<dbReference type="Gene3D" id="1.20.1740.10">
    <property type="entry name" value="Amino acid/polyamine transporter I"/>
    <property type="match status" value="1"/>
</dbReference>
<comment type="caution">
    <text evidence="7">The sequence shown here is derived from an EMBL/GenBank/DDBJ whole genome shotgun (WGS) entry which is preliminary data.</text>
</comment>
<feature type="transmembrane region" description="Helical" evidence="6">
    <location>
        <begin position="260"/>
        <end position="282"/>
    </location>
</feature>
<name>A0A7I9WM10_9MYCO</name>
<proteinExistence type="predicted"/>
<feature type="transmembrane region" description="Helical" evidence="6">
    <location>
        <begin position="302"/>
        <end position="325"/>
    </location>
</feature>
<comment type="subcellular location">
    <subcellularLocation>
        <location evidence="1">Membrane</location>
        <topology evidence="1">Multi-pass membrane protein</topology>
    </subcellularLocation>
</comment>
<evidence type="ECO:0000256" key="4">
    <source>
        <dbReference type="ARBA" id="ARBA00022989"/>
    </source>
</evidence>
<dbReference type="PIRSF" id="PIRSF006060">
    <property type="entry name" value="AA_transporter"/>
    <property type="match status" value="1"/>
</dbReference>
<feature type="transmembrane region" description="Helical" evidence="6">
    <location>
        <begin position="426"/>
        <end position="443"/>
    </location>
</feature>
<evidence type="ECO:0000313" key="8">
    <source>
        <dbReference type="Proteomes" id="UP000465241"/>
    </source>
</evidence>
<keyword evidence="8" id="KW-1185">Reference proteome</keyword>
<keyword evidence="5 6" id="KW-0472">Membrane</keyword>
<feature type="transmembrane region" description="Helical" evidence="6">
    <location>
        <begin position="112"/>
        <end position="139"/>
    </location>
</feature>
<reference evidence="7 8" key="1">
    <citation type="journal article" date="2019" name="Emerg. Microbes Infect.">
        <title>Comprehensive subspecies identification of 175 nontuberculous mycobacteria species based on 7547 genomic profiles.</title>
        <authorList>
            <person name="Matsumoto Y."/>
            <person name="Kinjo T."/>
            <person name="Motooka D."/>
            <person name="Nabeya D."/>
            <person name="Jung N."/>
            <person name="Uechi K."/>
            <person name="Horii T."/>
            <person name="Iida T."/>
            <person name="Fujita J."/>
            <person name="Nakamura S."/>
        </authorList>
    </citation>
    <scope>NUCLEOTIDE SEQUENCE [LARGE SCALE GENOMIC DNA]</scope>
    <source>
        <strain evidence="7 8">JCM 13392</strain>
    </source>
</reference>
<keyword evidence="4 6" id="KW-1133">Transmembrane helix</keyword>
<feature type="transmembrane region" description="Helical" evidence="6">
    <location>
        <begin position="221"/>
        <end position="239"/>
    </location>
</feature>
<protein>
    <submittedName>
        <fullName evidence="7">Amino acid permease</fullName>
    </submittedName>
</protein>
<feature type="transmembrane region" description="Helical" evidence="6">
    <location>
        <begin position="42"/>
        <end position="62"/>
    </location>
</feature>
<evidence type="ECO:0000256" key="1">
    <source>
        <dbReference type="ARBA" id="ARBA00004141"/>
    </source>
</evidence>
<evidence type="ECO:0000313" key="7">
    <source>
        <dbReference type="EMBL" id="GFG58765.1"/>
    </source>
</evidence>
<dbReference type="EMBL" id="BLKT01000003">
    <property type="protein sequence ID" value="GFG58765.1"/>
    <property type="molecule type" value="Genomic_DNA"/>
</dbReference>
<sequence length="502" mass="53270">MELDSSDNSLAAPKTRDIGDGEENFGYASTLRKEMRWFKSSMVALSTTSPATAIFTLFAFGIGTGGTAFIWSFAVGFVVMLLVALVFSELGANMPIAGAIYQWASRLGTPKYGYLTGWLYALAQTAVLGALGLAIAPIIGSVFDFVPTTGQASLVAIVVIVVVNFINLTGVQVVSRLTTVGAVCEIAVMLGLTILLAVFGFGNQPFDVVLHSYGAPMDATVLGIISAVMLFGAWPYTALEMPTDMAEETIEAARAIPRAGILNITLTFVVGMTFLLVVLWSVPGDIADLPGETDPLLTVVVGVLNLLVYKIFAVMVIVAIVMSMVGNQALTARIIFSLARDNKIPASSAFTRISQRTEVPVLPTLFVGVVSCILVLFTGALAIIASAAIAGLFLAYQMGIWPAVYMRLTNRWQPTGWSLGRAAKPVYLAAAISGTALAVNVAWPRTPELPWYENWSSVIFVAGSFVLAGLYYMLGGQRVRNAIDARLPGTLKGSADPNPTAV</sequence>
<organism evidence="7 8">
    <name type="scientific">Mycolicibacterium murale</name>
    <dbReference type="NCBI Taxonomy" id="182220"/>
    <lineage>
        <taxon>Bacteria</taxon>
        <taxon>Bacillati</taxon>
        <taxon>Actinomycetota</taxon>
        <taxon>Actinomycetes</taxon>
        <taxon>Mycobacteriales</taxon>
        <taxon>Mycobacteriaceae</taxon>
        <taxon>Mycolicibacterium</taxon>
    </lineage>
</organism>
<dbReference type="PANTHER" id="PTHR45649:SF26">
    <property type="entry name" value="OS04G0435100 PROTEIN"/>
    <property type="match status" value="1"/>
</dbReference>
<dbReference type="Proteomes" id="UP000465241">
    <property type="component" value="Unassembled WGS sequence"/>
</dbReference>
<feature type="transmembrane region" description="Helical" evidence="6">
    <location>
        <begin position="180"/>
        <end position="201"/>
    </location>
</feature>
<feature type="transmembrane region" description="Helical" evidence="6">
    <location>
        <begin position="68"/>
        <end position="91"/>
    </location>
</feature>
<dbReference type="AlphaFoldDB" id="A0A7I9WM10"/>
<feature type="transmembrane region" description="Helical" evidence="6">
    <location>
        <begin position="359"/>
        <end position="377"/>
    </location>
</feature>
<dbReference type="PANTHER" id="PTHR45649">
    <property type="entry name" value="AMINO-ACID PERMEASE BAT1"/>
    <property type="match status" value="1"/>
</dbReference>
<feature type="transmembrane region" description="Helical" evidence="6">
    <location>
        <begin position="455"/>
        <end position="474"/>
    </location>
</feature>
<accession>A0A7I9WM10</accession>
<dbReference type="Pfam" id="PF13520">
    <property type="entry name" value="AA_permease_2"/>
    <property type="match status" value="1"/>
</dbReference>
<dbReference type="RefSeq" id="WP_193489504.1">
    <property type="nucleotide sequence ID" value="NZ_BAAAMC010000008.1"/>
</dbReference>
<evidence type="ECO:0000256" key="2">
    <source>
        <dbReference type="ARBA" id="ARBA00022448"/>
    </source>
</evidence>
<keyword evidence="2" id="KW-0813">Transport</keyword>
<dbReference type="InterPro" id="IPR002293">
    <property type="entry name" value="AA/rel_permease1"/>
</dbReference>